<gene>
    <name evidence="4" type="ORF">PTSG_00871</name>
</gene>
<evidence type="ECO:0000313" key="5">
    <source>
        <dbReference type="Proteomes" id="UP000007799"/>
    </source>
</evidence>
<organism evidence="5">
    <name type="scientific">Salpingoeca rosetta (strain ATCC 50818 / BSB-021)</name>
    <dbReference type="NCBI Taxonomy" id="946362"/>
    <lineage>
        <taxon>Eukaryota</taxon>
        <taxon>Choanoflagellata</taxon>
        <taxon>Craspedida</taxon>
        <taxon>Salpingoecidae</taxon>
        <taxon>Salpingoeca</taxon>
    </lineage>
</organism>
<dbReference type="Gene3D" id="2.10.50.10">
    <property type="entry name" value="Tumor Necrosis Factor Receptor, subunit A, domain 2"/>
    <property type="match status" value="1"/>
</dbReference>
<dbReference type="InterPro" id="IPR011641">
    <property type="entry name" value="Tyr-kin_ephrin_A/B_rcpt-like"/>
</dbReference>
<dbReference type="InterPro" id="IPR001245">
    <property type="entry name" value="Ser-Thr/Tyr_kinase_cat_dom"/>
</dbReference>
<reference evidence="4" key="1">
    <citation type="submission" date="2009-08" db="EMBL/GenBank/DDBJ databases">
        <title>Annotation of Salpingoeca rosetta.</title>
        <authorList>
            <consortium name="The Broad Institute Genome Sequencing Platform"/>
            <person name="Russ C."/>
            <person name="Cuomo C."/>
            <person name="Burger G."/>
            <person name="Gray M.W."/>
            <person name="Holland P.W.H."/>
            <person name="King N."/>
            <person name="Lang F.B.F."/>
            <person name="Roger A.J."/>
            <person name="Ruiz-Trillo I."/>
            <person name="Young S.K."/>
            <person name="Zeng Q."/>
            <person name="Gargeya S."/>
            <person name="Alvarado L."/>
            <person name="Berlin A."/>
            <person name="Chapman S.B."/>
            <person name="Chen Z."/>
            <person name="Freedman E."/>
            <person name="Gellesch M."/>
            <person name="Goldberg J."/>
            <person name="Griggs A."/>
            <person name="Gujja S."/>
            <person name="Heilman E."/>
            <person name="Heiman D."/>
            <person name="Howarth C."/>
            <person name="Mehta T."/>
            <person name="Neiman D."/>
            <person name="Pearson M."/>
            <person name="Roberts A."/>
            <person name="Saif S."/>
            <person name="Shea T."/>
            <person name="Shenoy N."/>
            <person name="Sisk P."/>
            <person name="Stolte C."/>
            <person name="Sykes S."/>
            <person name="White J."/>
            <person name="Yandava C."/>
            <person name="Haas B."/>
            <person name="Nusbaum C."/>
            <person name="Birren B."/>
        </authorList>
    </citation>
    <scope>NUCLEOTIDE SEQUENCE [LARGE SCALE GENOMIC DNA]</scope>
    <source>
        <strain evidence="4">ATCC 50818</strain>
    </source>
</reference>
<feature type="transmembrane region" description="Helical" evidence="2">
    <location>
        <begin position="950"/>
        <end position="972"/>
    </location>
</feature>
<keyword evidence="4" id="KW-0418">Kinase</keyword>
<dbReference type="Pfam" id="PF07714">
    <property type="entry name" value="PK_Tyr_Ser-Thr"/>
    <property type="match status" value="2"/>
</dbReference>
<dbReference type="GeneID" id="16078934"/>
<keyword evidence="2" id="KW-1133">Transmembrane helix</keyword>
<feature type="compositionally biased region" description="Acidic residues" evidence="1">
    <location>
        <begin position="1287"/>
        <end position="1298"/>
    </location>
</feature>
<dbReference type="Gene3D" id="1.10.510.10">
    <property type="entry name" value="Transferase(Phosphotransferase) domain 1"/>
    <property type="match status" value="2"/>
</dbReference>
<keyword evidence="4" id="KW-0808">Transferase</keyword>
<dbReference type="eggNOG" id="KOG0197">
    <property type="taxonomic scope" value="Eukaryota"/>
</dbReference>
<dbReference type="SMART" id="SM01411">
    <property type="entry name" value="Ephrin_rec_like"/>
    <property type="match status" value="1"/>
</dbReference>
<feature type="compositionally biased region" description="Acidic residues" evidence="1">
    <location>
        <begin position="560"/>
        <end position="580"/>
    </location>
</feature>
<keyword evidence="2" id="KW-0472">Membrane</keyword>
<dbReference type="Pfam" id="PF07699">
    <property type="entry name" value="Ephrin_rec_like"/>
    <property type="match status" value="1"/>
</dbReference>
<dbReference type="InParanoid" id="F2TXQ5"/>
<dbReference type="InterPro" id="IPR015915">
    <property type="entry name" value="Kelch-typ_b-propeller"/>
</dbReference>
<dbReference type="SUPFAM" id="SSF117281">
    <property type="entry name" value="Kelch motif"/>
    <property type="match status" value="2"/>
</dbReference>
<evidence type="ECO:0000256" key="2">
    <source>
        <dbReference type="SAM" id="Phobius"/>
    </source>
</evidence>
<dbReference type="OrthoDB" id="45365at2759"/>
<dbReference type="RefSeq" id="XP_004998339.1">
    <property type="nucleotide sequence ID" value="XM_004998282.1"/>
</dbReference>
<evidence type="ECO:0000313" key="4">
    <source>
        <dbReference type="EMBL" id="EGD76164.1"/>
    </source>
</evidence>
<dbReference type="GO" id="GO:0005524">
    <property type="term" value="F:ATP binding"/>
    <property type="evidence" value="ECO:0007669"/>
    <property type="project" value="InterPro"/>
</dbReference>
<protein>
    <submittedName>
        <fullName evidence="4">TKL protein kinase</fullName>
    </submittedName>
</protein>
<dbReference type="KEGG" id="sre:PTSG_00871"/>
<feature type="domain" description="Protein kinase" evidence="3">
    <location>
        <begin position="1014"/>
        <end position="1445"/>
    </location>
</feature>
<evidence type="ECO:0000256" key="1">
    <source>
        <dbReference type="SAM" id="MobiDB-lite"/>
    </source>
</evidence>
<feature type="region of interest" description="Disordered" evidence="1">
    <location>
        <begin position="542"/>
        <end position="580"/>
    </location>
</feature>
<keyword evidence="2" id="KW-0812">Transmembrane</keyword>
<dbReference type="PROSITE" id="PS50011">
    <property type="entry name" value="PROTEIN_KINASE_DOM"/>
    <property type="match status" value="1"/>
</dbReference>
<dbReference type="InterPro" id="IPR011009">
    <property type="entry name" value="Kinase-like_dom_sf"/>
</dbReference>
<dbReference type="EMBL" id="GL832956">
    <property type="protein sequence ID" value="EGD76164.1"/>
    <property type="molecule type" value="Genomic_DNA"/>
</dbReference>
<feature type="transmembrane region" description="Helical" evidence="2">
    <location>
        <begin position="20"/>
        <end position="41"/>
    </location>
</feature>
<accession>F2TXQ5</accession>
<dbReference type="Gene3D" id="2.120.10.80">
    <property type="entry name" value="Kelch-type beta propeller"/>
    <property type="match status" value="2"/>
</dbReference>
<feature type="region of interest" description="Disordered" evidence="1">
    <location>
        <begin position="1286"/>
        <end position="1306"/>
    </location>
</feature>
<evidence type="ECO:0000259" key="3">
    <source>
        <dbReference type="PROSITE" id="PS50011"/>
    </source>
</evidence>
<dbReference type="Pfam" id="PF24681">
    <property type="entry name" value="Kelch_KLHDC2_KLHL20_DRC7"/>
    <property type="match status" value="1"/>
</dbReference>
<dbReference type="eggNOG" id="KOG0379">
    <property type="taxonomic scope" value="Eukaryota"/>
</dbReference>
<dbReference type="eggNOG" id="KOG0192">
    <property type="taxonomic scope" value="Eukaryota"/>
</dbReference>
<dbReference type="STRING" id="946362.F2TXQ5"/>
<name>F2TXQ5_SALR5</name>
<feature type="compositionally biased region" description="Basic and acidic residues" evidence="1">
    <location>
        <begin position="542"/>
        <end position="559"/>
    </location>
</feature>
<dbReference type="SUPFAM" id="SSF56112">
    <property type="entry name" value="Protein kinase-like (PK-like)"/>
    <property type="match status" value="1"/>
</dbReference>
<dbReference type="GO" id="GO:0004674">
    <property type="term" value="F:protein serine/threonine kinase activity"/>
    <property type="evidence" value="ECO:0007669"/>
    <property type="project" value="TreeGrafter"/>
</dbReference>
<proteinExistence type="predicted"/>
<dbReference type="InterPro" id="IPR000719">
    <property type="entry name" value="Prot_kinase_dom"/>
</dbReference>
<dbReference type="SMART" id="SM00220">
    <property type="entry name" value="S_TKc"/>
    <property type="match status" value="1"/>
</dbReference>
<keyword evidence="5" id="KW-1185">Reference proteome</keyword>
<dbReference type="Proteomes" id="UP000007799">
    <property type="component" value="Unassembled WGS sequence"/>
</dbReference>
<dbReference type="PANTHER" id="PTHR44329">
    <property type="entry name" value="SERINE/THREONINE-PROTEIN KINASE TNNI3K-RELATED"/>
    <property type="match status" value="1"/>
</dbReference>
<sequence>MAVDTPVPLKPATQRRTATATTAMGIAAAVVAVLGIAISVVPCELAHARVIIPYNAPELVTSKTATPPSLAWHTTTLLALESDFISVTVGGGNANDIANNRATIRLSDDIWVFSRKLNLWSVCEIYSGAANASDPRFRTRMHHAAERITPLSVYNTSSPARRPLREGAGKLMVLGGAVYIDNNVTILDDHWMLEVWRSPIETQSFFTCAWTRLEKPAAMAPRFLPAVSAAYHPFELYSFGGCLEARRRHIDVGDTTEIFLECTDTTNEVWRYTEDLGWSLLAQAVPADSASLLRPLLSSLMYRVGGRVPRTYMIYGGFPGRASPYVANVSMCTFPDPHAATGSTTFSCQALGSACVFNQYRECKDEVRFVSRGAVIPLGNNRTVLFGVPDGISDSLVGFLHEYSTDEPAPRFTEIRSLSRLLTPVFSGASSRIGLLGGFSATPLAAGIDVEQFLFFGDFFRPQTGDAWSTWLYTPQSLTAHSHAPVLSGVWQDKFFYSSMTARAWPSSQTVGHWVIQLGGYTGSVANSDWKFDVGGVLEAERKEREKQQQEEDKAKGESMEDDDDHDHDDDDEEEPVNPEDVVVFDEENVDAEALTVWVRLDELDQHTSPFSRFYGSSATVNDSAMFVFGGQRKPRSGCANDAFFFFPETHRVVVQEGGPRPAERRGSTLVRMGSSIYLYGGEDCDNEFFLDDLWRFDLHLMRWFQLSRAATAPIASSYHTAAALKTSENVTEMAVFGGFRPRNEYDHFGWAFNPQTQAWRPIESDEEPLWRTSHCAVRMDEGPIAGQLVMIGGASRLGVDLGDGWLYHHASQRWQRLRDNHVRFSLSPGRLGHTCSAFRDTVFVFGGTSRQRFFRSVIAFRPTCNPGFSADNGQCVPCPLRTYRSDLSNPSCVQCSGDLTTKTEGATDVSLCNICRDSACVHGTGTAVASDCICRCSFGYSGKACDINVLGIVLGTLFALAVIGFATWHVLRFYRRVATSIKQHSALQQRLLDEKEQEIELFEQIWTISPDELQFVRVLDEGAFGRVELMVWLSAGLNVAVKRLREAILQLDDTCKQDFEREVKFVRQLRHPNIVRFHGAYLGAQPFLVMEYVERGSLQTILADNAVPISDARKHSFLCDTAAGMHYLHQKGRMHRDLKSANLLVTMDWRIKVTDFTTAKNVVQDALTRQRRASQVSAGMAHARNATMSALGRQHVEGTRGGGQGGCSWLDADKKASTMGKVCGGLERTACKFTRGMRRRGQAKSMSVLPRSDGGDKFDFDELPVSLQAQAQHERRDTGQQLLVADLDDGDGNDETTTDSGGGLEGAMLLTTDSDDEDAVVIGERPSPAATQRNEADYANIWNQTTGIGTIPWTAPEALADKAYGLPADVYSYGIVISEITTRRLPYWDYKGSIRKGVLAGLRPTMPEDCCDRRYIDLAAQCWCENPQERLTFSQIVTTLQSFDGESSL</sequence>
<dbReference type="InterPro" id="IPR051681">
    <property type="entry name" value="Ser/Thr_Kinases-Pseudokinases"/>
</dbReference>